<sequence length="487" mass="53640">MNKNYLPIILSLFIVFISMNSNANNLQISGLTVAFRNTTDKTITLDMNVSWDNSWKLNSDQSNWDAVWLFVKYRKLSEESWHHATLTHNSGHSAMNGTIVTDDDTGTGFSKGIFLYASNEHGQQSVDYDVTLQWEYGEDGQSDDDTFEFRVYGIEMVYIPAGQFYLGTDGNETDAFYTYNSDLSENPYLVANENAITVGQSDGNLYYSNSSANSSTIQDGTIPSNYPKGYDAFYCMKYEITQGQYADFLNTLTDAQLGNSKTSGNVNFRDRITLNGDDYVSNYPYLPVNIINSNQILAYLDWAAIRPMTELEFEKACRGNQAPVENENPWGDATAISSAITLTDADLSTEVVSTGYSNVEGNANYLTIYSTPVRVGIFSSNANSRMEAGATYYGILDMGGNVYETVISAGTSMGRLYEGSHGDGTLDSNGFHDVSDWPSASSNTGIGQRGGSYRTNVDHMRVSNRIYAALYNTGNGYSGGRGVRTAP</sequence>
<dbReference type="Gene3D" id="3.90.1580.10">
    <property type="entry name" value="paralog of FGE (formylglycine-generating enzyme)"/>
    <property type="match status" value="1"/>
</dbReference>
<feature type="chain" id="PRO_5031255951" evidence="1">
    <location>
        <begin position="24"/>
        <end position="487"/>
    </location>
</feature>
<name>A0A7X8XXW1_9BACT</name>
<evidence type="ECO:0000256" key="1">
    <source>
        <dbReference type="SAM" id="SignalP"/>
    </source>
</evidence>
<keyword evidence="4" id="KW-1185">Reference proteome</keyword>
<dbReference type="SUPFAM" id="SSF56436">
    <property type="entry name" value="C-type lectin-like"/>
    <property type="match status" value="1"/>
</dbReference>
<gene>
    <name evidence="3" type="ORF">HGP29_20700</name>
</gene>
<feature type="signal peptide" evidence="1">
    <location>
        <begin position="1"/>
        <end position="23"/>
    </location>
</feature>
<organism evidence="3 4">
    <name type="scientific">Flammeovirga agarivorans</name>
    <dbReference type="NCBI Taxonomy" id="2726742"/>
    <lineage>
        <taxon>Bacteria</taxon>
        <taxon>Pseudomonadati</taxon>
        <taxon>Bacteroidota</taxon>
        <taxon>Cytophagia</taxon>
        <taxon>Cytophagales</taxon>
        <taxon>Flammeovirgaceae</taxon>
        <taxon>Flammeovirga</taxon>
    </lineage>
</organism>
<dbReference type="Proteomes" id="UP000585050">
    <property type="component" value="Unassembled WGS sequence"/>
</dbReference>
<evidence type="ECO:0000313" key="4">
    <source>
        <dbReference type="Proteomes" id="UP000585050"/>
    </source>
</evidence>
<reference evidence="3 4" key="1">
    <citation type="submission" date="2020-04" db="EMBL/GenBank/DDBJ databases">
        <title>Flammeovirga sp. SR4, a novel species isolated from seawater.</title>
        <authorList>
            <person name="Wang X."/>
        </authorList>
    </citation>
    <scope>NUCLEOTIDE SEQUENCE [LARGE SCALE GENOMIC DNA]</scope>
    <source>
        <strain evidence="3 4">SR4</strain>
    </source>
</reference>
<dbReference type="InterPro" id="IPR042095">
    <property type="entry name" value="SUMF_sf"/>
</dbReference>
<dbReference type="PANTHER" id="PTHR23150">
    <property type="entry name" value="SULFATASE MODIFYING FACTOR 1, 2"/>
    <property type="match status" value="1"/>
</dbReference>
<dbReference type="InterPro" id="IPR016187">
    <property type="entry name" value="CTDL_fold"/>
</dbReference>
<dbReference type="RefSeq" id="WP_168884346.1">
    <property type="nucleotide sequence ID" value="NZ_JABAIL010000007.1"/>
</dbReference>
<dbReference type="InterPro" id="IPR005532">
    <property type="entry name" value="SUMF_dom"/>
</dbReference>
<evidence type="ECO:0000259" key="2">
    <source>
        <dbReference type="Pfam" id="PF03781"/>
    </source>
</evidence>
<dbReference type="PANTHER" id="PTHR23150:SF19">
    <property type="entry name" value="FORMYLGLYCINE-GENERATING ENZYME"/>
    <property type="match status" value="1"/>
</dbReference>
<keyword evidence="1" id="KW-0732">Signal</keyword>
<proteinExistence type="predicted"/>
<dbReference type="InterPro" id="IPR051043">
    <property type="entry name" value="Sulfatase_Mod_Factor_Kinase"/>
</dbReference>
<protein>
    <submittedName>
        <fullName evidence="3">SUMF1/EgtB/PvdO family nonheme iron enzyme</fullName>
    </submittedName>
</protein>
<accession>A0A7X8XXW1</accession>
<comment type="caution">
    <text evidence="3">The sequence shown here is derived from an EMBL/GenBank/DDBJ whole genome shotgun (WGS) entry which is preliminary data.</text>
</comment>
<feature type="domain" description="Sulfatase-modifying factor enzyme-like" evidence="2">
    <location>
        <begin position="222"/>
        <end position="467"/>
    </location>
</feature>
<evidence type="ECO:0000313" key="3">
    <source>
        <dbReference type="EMBL" id="NLR93631.1"/>
    </source>
</evidence>
<dbReference type="EMBL" id="JABAIL010000007">
    <property type="protein sequence ID" value="NLR93631.1"/>
    <property type="molecule type" value="Genomic_DNA"/>
</dbReference>
<dbReference type="AlphaFoldDB" id="A0A7X8XXW1"/>
<dbReference type="GO" id="GO:0120147">
    <property type="term" value="F:formylglycine-generating oxidase activity"/>
    <property type="evidence" value="ECO:0007669"/>
    <property type="project" value="TreeGrafter"/>
</dbReference>
<dbReference type="Pfam" id="PF03781">
    <property type="entry name" value="FGE-sulfatase"/>
    <property type="match status" value="1"/>
</dbReference>